<keyword evidence="1" id="KW-1133">Transmembrane helix</keyword>
<keyword evidence="1" id="KW-0472">Membrane</keyword>
<gene>
    <name evidence="2" type="ORF">WJT86_00785</name>
</gene>
<dbReference type="EMBL" id="JBBYXI010000001">
    <property type="protein sequence ID" value="MEN3929592.1"/>
    <property type="molecule type" value="Genomic_DNA"/>
</dbReference>
<proteinExistence type="predicted"/>
<protein>
    <submittedName>
        <fullName evidence="2">Uncharacterized protein</fullName>
    </submittedName>
</protein>
<feature type="transmembrane region" description="Helical" evidence="1">
    <location>
        <begin position="12"/>
        <end position="30"/>
    </location>
</feature>
<evidence type="ECO:0000256" key="1">
    <source>
        <dbReference type="SAM" id="Phobius"/>
    </source>
</evidence>
<dbReference type="RefSeq" id="WP_346335590.1">
    <property type="nucleotide sequence ID" value="NZ_JBBYXI010000001.1"/>
</dbReference>
<keyword evidence="1" id="KW-0812">Transmembrane</keyword>
<evidence type="ECO:0000313" key="2">
    <source>
        <dbReference type="EMBL" id="MEN3929592.1"/>
    </source>
</evidence>
<accession>A0ABV0BF38</accession>
<comment type="caution">
    <text evidence="2">The sequence shown here is derived from an EMBL/GenBank/DDBJ whole genome shotgun (WGS) entry which is preliminary data.</text>
</comment>
<organism evidence="2 3">
    <name type="scientific">Hohaiivirga grylli</name>
    <dbReference type="NCBI Taxonomy" id="3133970"/>
    <lineage>
        <taxon>Bacteria</taxon>
        <taxon>Pseudomonadati</taxon>
        <taxon>Pseudomonadota</taxon>
        <taxon>Alphaproteobacteria</taxon>
        <taxon>Hyphomicrobiales</taxon>
        <taxon>Methylobacteriaceae</taxon>
        <taxon>Hohaiivirga</taxon>
    </lineage>
</organism>
<dbReference type="Proteomes" id="UP001418637">
    <property type="component" value="Unassembled WGS sequence"/>
</dbReference>
<reference evidence="2 3" key="1">
    <citation type="submission" date="2024-04" db="EMBL/GenBank/DDBJ databases">
        <title>A novel species isolated from cricket.</title>
        <authorList>
            <person name="Wang H.-C."/>
        </authorList>
    </citation>
    <scope>NUCLEOTIDE SEQUENCE [LARGE SCALE GENOMIC DNA]</scope>
    <source>
        <strain evidence="2 3">WL0021</strain>
    </source>
</reference>
<sequence length="67" mass="7756">MRLNRTTFMEDLGRFFFITGITYAFIWWFGLVHSPTGQCPHDKSIGSIEQVFSGCRVAPKDTRSHLF</sequence>
<name>A0ABV0BF38_9HYPH</name>
<keyword evidence="3" id="KW-1185">Reference proteome</keyword>
<evidence type="ECO:0000313" key="3">
    <source>
        <dbReference type="Proteomes" id="UP001418637"/>
    </source>
</evidence>